<feature type="transmembrane region" description="Helical" evidence="10">
    <location>
        <begin position="302"/>
        <end position="322"/>
    </location>
</feature>
<proteinExistence type="inferred from homology"/>
<dbReference type="InterPro" id="IPR053951">
    <property type="entry name" value="K_trans_N"/>
</dbReference>
<dbReference type="GO" id="GO:0015079">
    <property type="term" value="F:potassium ion transmembrane transporter activity"/>
    <property type="evidence" value="ECO:0007669"/>
    <property type="project" value="InterPro"/>
</dbReference>
<evidence type="ECO:0000256" key="4">
    <source>
        <dbReference type="ARBA" id="ARBA00022538"/>
    </source>
</evidence>
<keyword evidence="9 10" id="KW-0472">Membrane</keyword>
<evidence type="ECO:0000256" key="6">
    <source>
        <dbReference type="ARBA" id="ARBA00022958"/>
    </source>
</evidence>
<dbReference type="InterPro" id="IPR053952">
    <property type="entry name" value="K_trans_C"/>
</dbReference>
<name>A0A3S3N5H2_9MAGN</name>
<dbReference type="Proteomes" id="UP000283530">
    <property type="component" value="Unassembled WGS sequence"/>
</dbReference>
<evidence type="ECO:0000256" key="2">
    <source>
        <dbReference type="ARBA" id="ARBA00008440"/>
    </source>
</evidence>
<evidence type="ECO:0000259" key="12">
    <source>
        <dbReference type="Pfam" id="PF22776"/>
    </source>
</evidence>
<keyword evidence="3" id="KW-0813">Transport</keyword>
<evidence type="ECO:0000256" key="10">
    <source>
        <dbReference type="SAM" id="Phobius"/>
    </source>
</evidence>
<evidence type="ECO:0000256" key="9">
    <source>
        <dbReference type="ARBA" id="ARBA00023136"/>
    </source>
</evidence>
<dbReference type="Pfam" id="PF02705">
    <property type="entry name" value="K_trans"/>
    <property type="match status" value="2"/>
</dbReference>
<comment type="subcellular location">
    <subcellularLocation>
        <location evidence="1">Membrane</location>
        <topology evidence="1">Multi-pass membrane protein</topology>
    </subcellularLocation>
</comment>
<feature type="transmembrane region" description="Helical" evidence="10">
    <location>
        <begin position="390"/>
        <end position="412"/>
    </location>
</feature>
<gene>
    <name evidence="13" type="ORF">CKAN_01461800</name>
</gene>
<evidence type="ECO:0000256" key="8">
    <source>
        <dbReference type="ARBA" id="ARBA00023065"/>
    </source>
</evidence>
<feature type="domain" description="K+ potassium transporter C-terminal" evidence="12">
    <location>
        <begin position="531"/>
        <end position="746"/>
    </location>
</feature>
<evidence type="ECO:0000256" key="7">
    <source>
        <dbReference type="ARBA" id="ARBA00022989"/>
    </source>
</evidence>
<comment type="similarity">
    <text evidence="2">Belongs to the HAK/KUP transporter (TC 2.A.72.3) family.</text>
</comment>
<keyword evidence="5 10" id="KW-0812">Transmembrane</keyword>
<sequence>MDLESGSRSRNSHWLKSYKTTLSLAYQSFGVVYGDISTSPIYVFTSTFSGRLKGHENNDDLILGVLSLVFWTLTLIPLCKYTIFVLGADDNGEGGTFALYSLLCRHSKMSLLNTAHAMHENISAHNAVTSSKETKTSSLLKDFFEKHRSSRIVLLLVVLLGTSMVIGDGVLTPSMSVLSAVSGIHVKAPNLHESKLHGIHCMCYLDGPFCTSALRNTPGWLFICSNLDSLASLHQWDRYLQHHSSGILELSVLCRHIMHITLSKGLGKMDGVHLEELSYVSQVGAEAMFADLGHFSQLSIRIAFTGVVYPCLVIAYMGEAAYLSKHKLDLNRSFHKAIPEAVFWPVFIIATLATVVGSQAIISATYSIISQCRALRCFPRVKIIHTSNQVHGQIYIPEVNWILMVLCIIVTVGFRDTAMIGNAYGLAVITVMFVTTCLMFLVIVTVWKKTALAGILFVAVFGSLELLYFSACLVKVPKGGWLPLLLSFIFMTVMSIWHYGTRQKQVFELQNKVCLERLLSLGPNLGIVRVPGIGLIYSNVVSGVPPMFAHFVTNFPAFHRILIFVTLQSLTVPKVPPSERFLVGRIGPPEYRLFRCVIRYGYKDARSDCYEFENQLIMKVAEFLQHEREEDSSGAQRQMLLPGIASSPVADAVVGPENDIRIGRRKKVGFRGVDEGERVKELMEAKESGVAYMMGHTCVVASDASSFMKKFAIDFVYGFLQRNCRRSAVALGIPHSSLIEVGMMYHV</sequence>
<dbReference type="GO" id="GO:0016020">
    <property type="term" value="C:membrane"/>
    <property type="evidence" value="ECO:0007669"/>
    <property type="project" value="UniProtKB-SubCell"/>
</dbReference>
<evidence type="ECO:0000256" key="5">
    <source>
        <dbReference type="ARBA" id="ARBA00022692"/>
    </source>
</evidence>
<evidence type="ECO:0000256" key="1">
    <source>
        <dbReference type="ARBA" id="ARBA00004141"/>
    </source>
</evidence>
<dbReference type="InterPro" id="IPR003855">
    <property type="entry name" value="K+_transporter"/>
</dbReference>
<feature type="transmembrane region" description="Helical" evidence="10">
    <location>
        <begin position="424"/>
        <end position="444"/>
    </location>
</feature>
<evidence type="ECO:0000256" key="3">
    <source>
        <dbReference type="ARBA" id="ARBA00022448"/>
    </source>
</evidence>
<accession>A0A3S3N5H2</accession>
<comment type="caution">
    <text evidence="13">The sequence shown here is derived from an EMBL/GenBank/DDBJ whole genome shotgun (WGS) entry which is preliminary data.</text>
</comment>
<feature type="transmembrane region" description="Helical" evidence="10">
    <location>
        <begin position="152"/>
        <end position="171"/>
    </location>
</feature>
<keyword evidence="4" id="KW-0633">Potassium transport</keyword>
<protein>
    <submittedName>
        <fullName evidence="13">Putative potassium transporter 13</fullName>
    </submittedName>
</protein>
<feature type="transmembrane region" description="Helical" evidence="10">
    <location>
        <begin position="61"/>
        <end position="83"/>
    </location>
</feature>
<feature type="transmembrane region" description="Helical" evidence="10">
    <location>
        <begin position="342"/>
        <end position="369"/>
    </location>
</feature>
<keyword evidence="7 10" id="KW-1133">Transmembrane helix</keyword>
<keyword evidence="14" id="KW-1185">Reference proteome</keyword>
<keyword evidence="6" id="KW-0630">Potassium</keyword>
<feature type="domain" description="K+ potassium transporter integral membrane" evidence="11">
    <location>
        <begin position="24"/>
        <end position="195"/>
    </location>
</feature>
<dbReference type="AlphaFoldDB" id="A0A3S3N5H2"/>
<dbReference type="Pfam" id="PF22776">
    <property type="entry name" value="K_trans_C"/>
    <property type="match status" value="1"/>
</dbReference>
<feature type="domain" description="K+ potassium transporter integral membrane" evidence="11">
    <location>
        <begin position="283"/>
        <end position="519"/>
    </location>
</feature>
<dbReference type="OrthoDB" id="504708at2759"/>
<dbReference type="PANTHER" id="PTHR30540:SF88">
    <property type="entry name" value="POTASSIUM TRANSPORTER 13-RELATED"/>
    <property type="match status" value="1"/>
</dbReference>
<evidence type="ECO:0000259" key="11">
    <source>
        <dbReference type="Pfam" id="PF02705"/>
    </source>
</evidence>
<dbReference type="STRING" id="337451.A0A3S3N5H2"/>
<feature type="transmembrane region" description="Helical" evidence="10">
    <location>
        <begin position="451"/>
        <end position="469"/>
    </location>
</feature>
<reference evidence="13 14" key="1">
    <citation type="journal article" date="2019" name="Nat. Plants">
        <title>Stout camphor tree genome fills gaps in understanding of flowering plant genome evolution.</title>
        <authorList>
            <person name="Chaw S.M."/>
            <person name="Liu Y.C."/>
            <person name="Wu Y.W."/>
            <person name="Wang H.Y."/>
            <person name="Lin C.I."/>
            <person name="Wu C.S."/>
            <person name="Ke H.M."/>
            <person name="Chang L.Y."/>
            <person name="Hsu C.Y."/>
            <person name="Yang H.T."/>
            <person name="Sudianto E."/>
            <person name="Hsu M.H."/>
            <person name="Wu K.P."/>
            <person name="Wang L.N."/>
            <person name="Leebens-Mack J.H."/>
            <person name="Tsai I.J."/>
        </authorList>
    </citation>
    <scope>NUCLEOTIDE SEQUENCE [LARGE SCALE GENOMIC DNA]</scope>
    <source>
        <strain evidence="14">cv. Chaw 1501</strain>
        <tissue evidence="13">Young leaves</tissue>
    </source>
</reference>
<dbReference type="EMBL" id="QPKB01000005">
    <property type="protein sequence ID" value="RWR85745.1"/>
    <property type="molecule type" value="Genomic_DNA"/>
</dbReference>
<feature type="transmembrane region" description="Helical" evidence="10">
    <location>
        <begin position="481"/>
        <end position="500"/>
    </location>
</feature>
<evidence type="ECO:0000313" key="14">
    <source>
        <dbReference type="Proteomes" id="UP000283530"/>
    </source>
</evidence>
<keyword evidence="8" id="KW-0406">Ion transport</keyword>
<dbReference type="PANTHER" id="PTHR30540">
    <property type="entry name" value="OSMOTIC STRESS POTASSIUM TRANSPORTER"/>
    <property type="match status" value="1"/>
</dbReference>
<organism evidence="13 14">
    <name type="scientific">Cinnamomum micranthum f. kanehirae</name>
    <dbReference type="NCBI Taxonomy" id="337451"/>
    <lineage>
        <taxon>Eukaryota</taxon>
        <taxon>Viridiplantae</taxon>
        <taxon>Streptophyta</taxon>
        <taxon>Embryophyta</taxon>
        <taxon>Tracheophyta</taxon>
        <taxon>Spermatophyta</taxon>
        <taxon>Magnoliopsida</taxon>
        <taxon>Magnoliidae</taxon>
        <taxon>Laurales</taxon>
        <taxon>Lauraceae</taxon>
        <taxon>Cinnamomum</taxon>
    </lineage>
</organism>
<evidence type="ECO:0000313" key="13">
    <source>
        <dbReference type="EMBL" id="RWR85745.1"/>
    </source>
</evidence>